<dbReference type="GO" id="GO:0015631">
    <property type="term" value="F:tubulin binding"/>
    <property type="evidence" value="ECO:0007669"/>
    <property type="project" value="TreeGrafter"/>
</dbReference>
<name>A0A8S1M9N1_9CILI</name>
<dbReference type="GO" id="GO:0005524">
    <property type="term" value="F:ATP binding"/>
    <property type="evidence" value="ECO:0007669"/>
    <property type="project" value="UniProtKB-KW"/>
</dbReference>
<dbReference type="PROSITE" id="PS51221">
    <property type="entry name" value="TTL"/>
    <property type="match status" value="1"/>
</dbReference>
<dbReference type="Pfam" id="PF03133">
    <property type="entry name" value="TTL"/>
    <property type="match status" value="1"/>
</dbReference>
<reference evidence="5" key="1">
    <citation type="submission" date="2021-01" db="EMBL/GenBank/DDBJ databases">
        <authorList>
            <consortium name="Genoscope - CEA"/>
            <person name="William W."/>
        </authorList>
    </citation>
    <scope>NUCLEOTIDE SEQUENCE</scope>
</reference>
<evidence type="ECO:0008006" key="7">
    <source>
        <dbReference type="Google" id="ProtNLM"/>
    </source>
</evidence>
<dbReference type="GO" id="GO:0036064">
    <property type="term" value="C:ciliary basal body"/>
    <property type="evidence" value="ECO:0007669"/>
    <property type="project" value="TreeGrafter"/>
</dbReference>
<dbReference type="GO" id="GO:0000226">
    <property type="term" value="P:microtubule cytoskeleton organization"/>
    <property type="evidence" value="ECO:0007669"/>
    <property type="project" value="TreeGrafter"/>
</dbReference>
<evidence type="ECO:0000256" key="1">
    <source>
        <dbReference type="ARBA" id="ARBA00022598"/>
    </source>
</evidence>
<feature type="region of interest" description="Disordered" evidence="4">
    <location>
        <begin position="267"/>
        <end position="326"/>
    </location>
</feature>
<gene>
    <name evidence="5" type="ORF">PSON_ATCC_30995.1.T0330232</name>
</gene>
<dbReference type="Proteomes" id="UP000692954">
    <property type="component" value="Unassembled WGS sequence"/>
</dbReference>
<keyword evidence="2" id="KW-0547">Nucleotide-binding</keyword>
<evidence type="ECO:0000313" key="5">
    <source>
        <dbReference type="EMBL" id="CAD8075442.1"/>
    </source>
</evidence>
<accession>A0A8S1M9N1</accession>
<organism evidence="5 6">
    <name type="scientific">Paramecium sonneborni</name>
    <dbReference type="NCBI Taxonomy" id="65129"/>
    <lineage>
        <taxon>Eukaryota</taxon>
        <taxon>Sar</taxon>
        <taxon>Alveolata</taxon>
        <taxon>Ciliophora</taxon>
        <taxon>Intramacronucleata</taxon>
        <taxon>Oligohymenophorea</taxon>
        <taxon>Peniculida</taxon>
        <taxon>Parameciidae</taxon>
        <taxon>Paramecium</taxon>
    </lineage>
</organism>
<dbReference type="GO" id="GO:0070740">
    <property type="term" value="F:tubulin-glutamic acid ligase activity"/>
    <property type="evidence" value="ECO:0007669"/>
    <property type="project" value="TreeGrafter"/>
</dbReference>
<dbReference type="EMBL" id="CAJJDN010000033">
    <property type="protein sequence ID" value="CAD8075442.1"/>
    <property type="molecule type" value="Genomic_DNA"/>
</dbReference>
<feature type="compositionally biased region" description="Polar residues" evidence="4">
    <location>
        <begin position="232"/>
        <end position="241"/>
    </location>
</feature>
<dbReference type="OrthoDB" id="202825at2759"/>
<proteinExistence type="predicted"/>
<keyword evidence="1" id="KW-0436">Ligase</keyword>
<dbReference type="PANTHER" id="PTHR12241:SF147">
    <property type="entry name" value="TUBULIN POLYGLUTAMYLASE TTLL7"/>
    <property type="match status" value="1"/>
</dbReference>
<feature type="region of interest" description="Disordered" evidence="4">
    <location>
        <begin position="224"/>
        <end position="255"/>
    </location>
</feature>
<dbReference type="PANTHER" id="PTHR12241">
    <property type="entry name" value="TUBULIN POLYGLUTAMYLASE"/>
    <property type="match status" value="1"/>
</dbReference>
<feature type="compositionally biased region" description="Low complexity" evidence="4">
    <location>
        <begin position="311"/>
        <end position="324"/>
    </location>
</feature>
<keyword evidence="3" id="KW-0067">ATP-binding</keyword>
<comment type="caution">
    <text evidence="5">The sequence shown here is derived from an EMBL/GenBank/DDBJ whole genome shotgun (WGS) entry which is preliminary data.</text>
</comment>
<sequence>MHLTNYAINKENPNFVFNNDATKMDVGHKRSIKSVFGKLQEEGHNIQKLWQDMYKLFIKTFCTVQPILSHHYKSCQPDNYANNMCFEILGFDIFINDKLRPFLLEVNHTPSFTTDTPLDSLIKKNLIRDTLKLMNVSLKAKEEIISSRREQLQQRVFTGKKQKLTQEEKNLQVQQCSQQRDQHENNNLGDYVKIYPLEDASEYNKFIEFASELQDNWTGANIRRNQKKEQSETPQSQSNKPPTIPVKKPNTPQMLPKINEKQNKIHLSIEPQKNEEIKSKTQSIGKIKKDSQRQVSDPPLPKQHQSMRNVQQSLQQQQAIQQQQKSCLQPRLFDLDILSTQNRSNSQNKKLNQFKLQ</sequence>
<keyword evidence="6" id="KW-1185">Reference proteome</keyword>
<evidence type="ECO:0000256" key="3">
    <source>
        <dbReference type="ARBA" id="ARBA00022840"/>
    </source>
</evidence>
<dbReference type="AlphaFoldDB" id="A0A8S1M9N1"/>
<evidence type="ECO:0000256" key="4">
    <source>
        <dbReference type="SAM" id="MobiDB-lite"/>
    </source>
</evidence>
<dbReference type="InterPro" id="IPR004344">
    <property type="entry name" value="TTL/TTLL_fam"/>
</dbReference>
<evidence type="ECO:0000256" key="2">
    <source>
        <dbReference type="ARBA" id="ARBA00022741"/>
    </source>
</evidence>
<protein>
    <recommendedName>
        <fullName evidence="7">Tubulin-tyrosine ligase family protein</fullName>
    </recommendedName>
</protein>
<evidence type="ECO:0000313" key="6">
    <source>
        <dbReference type="Proteomes" id="UP000692954"/>
    </source>
</evidence>